<dbReference type="Proteomes" id="UP000801864">
    <property type="component" value="Unassembled WGS sequence"/>
</dbReference>
<evidence type="ECO:0000256" key="1">
    <source>
        <dbReference type="SAM" id="MobiDB-lite"/>
    </source>
</evidence>
<proteinExistence type="predicted"/>
<dbReference type="AlphaFoldDB" id="A0A9P4X676"/>
<comment type="caution">
    <text evidence="2">The sequence shown here is derived from an EMBL/GenBank/DDBJ whole genome shotgun (WGS) entry which is preliminary data.</text>
</comment>
<gene>
    <name evidence="2" type="ORF">CFAM422_011209</name>
</gene>
<name>A0A9P4X676_9HYPO</name>
<feature type="region of interest" description="Disordered" evidence="1">
    <location>
        <begin position="1"/>
        <end position="60"/>
    </location>
</feature>
<protein>
    <submittedName>
        <fullName evidence="2">Uncharacterized protein</fullName>
    </submittedName>
</protein>
<dbReference type="EMBL" id="QLNT01000023">
    <property type="protein sequence ID" value="KAF3060522.1"/>
    <property type="molecule type" value="Genomic_DNA"/>
</dbReference>
<sequence>MSLIENDNPGARLFSPTSFVLKPSTSSHRQCQMASTTSGRDWTSSCSTAQASGFKAGGAH</sequence>
<accession>A0A9P4X676</accession>
<feature type="compositionally biased region" description="Polar residues" evidence="1">
    <location>
        <begin position="15"/>
        <end position="51"/>
    </location>
</feature>
<organism evidence="2 3">
    <name type="scientific">Trichoderma lentiforme</name>
    <dbReference type="NCBI Taxonomy" id="1567552"/>
    <lineage>
        <taxon>Eukaryota</taxon>
        <taxon>Fungi</taxon>
        <taxon>Dikarya</taxon>
        <taxon>Ascomycota</taxon>
        <taxon>Pezizomycotina</taxon>
        <taxon>Sordariomycetes</taxon>
        <taxon>Hypocreomycetidae</taxon>
        <taxon>Hypocreales</taxon>
        <taxon>Hypocreaceae</taxon>
        <taxon>Trichoderma</taxon>
    </lineage>
</organism>
<keyword evidence="3" id="KW-1185">Reference proteome</keyword>
<evidence type="ECO:0000313" key="3">
    <source>
        <dbReference type="Proteomes" id="UP000801864"/>
    </source>
</evidence>
<reference evidence="2 3" key="1">
    <citation type="submission" date="2018-06" db="EMBL/GenBank/DDBJ databases">
        <title>Genome analysis of cellulolytic fungus Trichoderma lentiforme CFAM-422.</title>
        <authorList>
            <person name="Steindorff A.S."/>
            <person name="Formighieri E.F."/>
            <person name="Midorikawa G.E.O."/>
            <person name="Tamietti M.S."/>
            <person name="Ramos E.Z."/>
            <person name="Silva A.S."/>
            <person name="Bon E.P.S."/>
            <person name="Mendes T.D."/>
            <person name="Damaso M.C.T."/>
            <person name="Favaro L.C.L."/>
        </authorList>
    </citation>
    <scope>NUCLEOTIDE SEQUENCE [LARGE SCALE GENOMIC DNA]</scope>
    <source>
        <strain evidence="2 3">CFAM-422</strain>
    </source>
</reference>
<evidence type="ECO:0000313" key="2">
    <source>
        <dbReference type="EMBL" id="KAF3060522.1"/>
    </source>
</evidence>